<feature type="domain" description="HTH gntR-type" evidence="4">
    <location>
        <begin position="2"/>
        <end position="69"/>
    </location>
</feature>
<sequence length="221" mass="23655">MATAWEQSYLTLRRRLADGTYPAGSRLREEELAAQLGVSRTPIREALRRLDAEGWLRVVPNQGAFAASWSRQDIEEIFDLRALLEAHACEQAAMRPTPAGIAALNAACAAGEASLPATTLAAVEAVSDANVRFHQTIWEMSGQARTRSMLGTLAVPPMILRNFQHFDDANLRRSLAQHREMAAAIASRNPSLAGAVMRAHVEAGKAIFLAGTAQGAAGAAA</sequence>
<dbReference type="InterPro" id="IPR000524">
    <property type="entry name" value="Tscrpt_reg_HTH_GntR"/>
</dbReference>
<keyword evidence="7" id="KW-1185">Reference proteome</keyword>
<dbReference type="Proteomes" id="UP000746741">
    <property type="component" value="Unassembled WGS sequence"/>
</dbReference>
<evidence type="ECO:0000313" key="5">
    <source>
        <dbReference type="EMBL" id="MBR0658998.1"/>
    </source>
</evidence>
<organism evidence="5 8">
    <name type="scientific">Neoroseomonas oryzicola</name>
    <dbReference type="NCBI Taxonomy" id="535904"/>
    <lineage>
        <taxon>Bacteria</taxon>
        <taxon>Pseudomonadati</taxon>
        <taxon>Pseudomonadota</taxon>
        <taxon>Alphaproteobacteria</taxon>
        <taxon>Acetobacterales</taxon>
        <taxon>Acetobacteraceae</taxon>
        <taxon>Neoroseomonas</taxon>
    </lineage>
</organism>
<evidence type="ECO:0000259" key="4">
    <source>
        <dbReference type="PROSITE" id="PS50949"/>
    </source>
</evidence>
<comment type="caution">
    <text evidence="5">The sequence shown here is derived from an EMBL/GenBank/DDBJ whole genome shotgun (WGS) entry which is preliminary data.</text>
</comment>
<dbReference type="EMBL" id="JAAVUP010000012">
    <property type="protein sequence ID" value="NKE19732.1"/>
    <property type="molecule type" value="Genomic_DNA"/>
</dbReference>
<keyword evidence="1" id="KW-0805">Transcription regulation</keyword>
<reference evidence="5" key="3">
    <citation type="journal article" date="2021" name="Syst. Appl. Microbiol.">
        <title>Roseomonas hellenica sp. nov., isolated from roots of wild-growing Alkanna tinctoria.</title>
        <authorList>
            <person name="Rat A."/>
            <person name="Naranjo H.D."/>
            <person name="Lebbe L."/>
            <person name="Cnockaert M."/>
            <person name="Krigas N."/>
            <person name="Grigoriadou K."/>
            <person name="Maloupa E."/>
            <person name="Willems A."/>
        </authorList>
    </citation>
    <scope>NUCLEOTIDE SEQUENCE</scope>
    <source>
        <strain evidence="5">LMG 31161</strain>
    </source>
</reference>
<evidence type="ECO:0000256" key="2">
    <source>
        <dbReference type="ARBA" id="ARBA00023125"/>
    </source>
</evidence>
<dbReference type="GO" id="GO:0003677">
    <property type="term" value="F:DNA binding"/>
    <property type="evidence" value="ECO:0007669"/>
    <property type="project" value="UniProtKB-KW"/>
</dbReference>
<evidence type="ECO:0000256" key="3">
    <source>
        <dbReference type="ARBA" id="ARBA00023163"/>
    </source>
</evidence>
<dbReference type="GO" id="GO:0003700">
    <property type="term" value="F:DNA-binding transcription factor activity"/>
    <property type="evidence" value="ECO:0007669"/>
    <property type="project" value="InterPro"/>
</dbReference>
<evidence type="ECO:0000313" key="6">
    <source>
        <dbReference type="EMBL" id="NKE19732.1"/>
    </source>
</evidence>
<dbReference type="SMART" id="SM00895">
    <property type="entry name" value="FCD"/>
    <property type="match status" value="1"/>
</dbReference>
<evidence type="ECO:0000313" key="8">
    <source>
        <dbReference type="Proteomes" id="UP001138708"/>
    </source>
</evidence>
<protein>
    <submittedName>
        <fullName evidence="5">GntR family transcriptional regulator</fullName>
    </submittedName>
</protein>
<dbReference type="Gene3D" id="1.10.10.10">
    <property type="entry name" value="Winged helix-like DNA-binding domain superfamily/Winged helix DNA-binding domain"/>
    <property type="match status" value="1"/>
</dbReference>
<keyword evidence="2" id="KW-0238">DNA-binding</keyword>
<accession>A0A9X9WF88</accession>
<dbReference type="PANTHER" id="PTHR43537">
    <property type="entry name" value="TRANSCRIPTIONAL REGULATOR, GNTR FAMILY"/>
    <property type="match status" value="1"/>
</dbReference>
<reference evidence="6 7" key="2">
    <citation type="submission" date="2020-02" db="EMBL/GenBank/DDBJ databases">
        <authorList>
            <person name="Sun Q."/>
            <person name="Inoue M."/>
        </authorList>
    </citation>
    <scope>NUCLEOTIDE SEQUENCE [LARGE SCALE GENOMIC DNA]</scope>
    <source>
        <strain evidence="6 7">KCTC 22478</strain>
    </source>
</reference>
<dbReference type="InterPro" id="IPR011711">
    <property type="entry name" value="GntR_C"/>
</dbReference>
<dbReference type="PROSITE" id="PS50949">
    <property type="entry name" value="HTH_GNTR"/>
    <property type="match status" value="1"/>
</dbReference>
<dbReference type="InterPro" id="IPR036388">
    <property type="entry name" value="WH-like_DNA-bd_sf"/>
</dbReference>
<dbReference type="PANTHER" id="PTHR43537:SF24">
    <property type="entry name" value="GLUCONATE OPERON TRANSCRIPTIONAL REPRESSOR"/>
    <property type="match status" value="1"/>
</dbReference>
<dbReference type="AlphaFoldDB" id="A0A9X9WF88"/>
<dbReference type="Pfam" id="PF00392">
    <property type="entry name" value="GntR"/>
    <property type="match status" value="1"/>
</dbReference>
<dbReference type="SUPFAM" id="SSF48008">
    <property type="entry name" value="GntR ligand-binding domain-like"/>
    <property type="match status" value="1"/>
</dbReference>
<dbReference type="Gene3D" id="1.20.120.530">
    <property type="entry name" value="GntR ligand-binding domain-like"/>
    <property type="match status" value="1"/>
</dbReference>
<keyword evidence="3" id="KW-0804">Transcription</keyword>
<dbReference type="Proteomes" id="UP001138708">
    <property type="component" value="Unassembled WGS sequence"/>
</dbReference>
<dbReference type="CDD" id="cd07377">
    <property type="entry name" value="WHTH_GntR"/>
    <property type="match status" value="1"/>
</dbReference>
<dbReference type="InterPro" id="IPR008920">
    <property type="entry name" value="TF_FadR/GntR_C"/>
</dbReference>
<dbReference type="PRINTS" id="PR00035">
    <property type="entry name" value="HTHGNTR"/>
</dbReference>
<proteinExistence type="predicted"/>
<reference evidence="5" key="1">
    <citation type="submission" date="2020-01" db="EMBL/GenBank/DDBJ databases">
        <authorList>
            <person name="Rat A."/>
        </authorList>
    </citation>
    <scope>NUCLEOTIDE SEQUENCE</scope>
    <source>
        <strain evidence="5">LMG 31161</strain>
    </source>
</reference>
<evidence type="ECO:0000313" key="7">
    <source>
        <dbReference type="Proteomes" id="UP000746741"/>
    </source>
</evidence>
<dbReference type="RefSeq" id="WP_168043633.1">
    <property type="nucleotide sequence ID" value="NZ_JAAEDK010000012.1"/>
</dbReference>
<dbReference type="Pfam" id="PF07729">
    <property type="entry name" value="FCD"/>
    <property type="match status" value="1"/>
</dbReference>
<gene>
    <name evidence="6" type="ORF">GWK15_22430</name>
    <name evidence="5" type="ORF">GXW75_07050</name>
</gene>
<dbReference type="EMBL" id="JAAEDK010000012">
    <property type="protein sequence ID" value="MBR0658998.1"/>
    <property type="molecule type" value="Genomic_DNA"/>
</dbReference>
<evidence type="ECO:0000256" key="1">
    <source>
        <dbReference type="ARBA" id="ARBA00023015"/>
    </source>
</evidence>
<dbReference type="InterPro" id="IPR036390">
    <property type="entry name" value="WH_DNA-bd_sf"/>
</dbReference>
<dbReference type="SMART" id="SM00345">
    <property type="entry name" value="HTH_GNTR"/>
    <property type="match status" value="1"/>
</dbReference>
<dbReference type="SUPFAM" id="SSF46785">
    <property type="entry name" value="Winged helix' DNA-binding domain"/>
    <property type="match status" value="1"/>
</dbReference>
<name>A0A9X9WF88_9PROT</name>